<dbReference type="EMBL" id="JAKOGG010000023">
    <property type="protein sequence ID" value="MCS4558585.1"/>
    <property type="molecule type" value="Genomic_DNA"/>
</dbReference>
<protein>
    <submittedName>
        <fullName evidence="7">MFS transporter</fullName>
    </submittedName>
</protein>
<dbReference type="Pfam" id="PF07690">
    <property type="entry name" value="MFS_1"/>
    <property type="match status" value="1"/>
</dbReference>
<organism evidence="7 8">
    <name type="scientific">Shewanella electrica</name>
    <dbReference type="NCBI Taxonomy" id="515560"/>
    <lineage>
        <taxon>Bacteria</taxon>
        <taxon>Pseudomonadati</taxon>
        <taxon>Pseudomonadota</taxon>
        <taxon>Gammaproteobacteria</taxon>
        <taxon>Alteromonadales</taxon>
        <taxon>Shewanellaceae</taxon>
        <taxon>Shewanella</taxon>
    </lineage>
</organism>
<feature type="transmembrane region" description="Helical" evidence="5">
    <location>
        <begin position="208"/>
        <end position="235"/>
    </location>
</feature>
<keyword evidence="8" id="KW-1185">Reference proteome</keyword>
<dbReference type="InterPro" id="IPR036259">
    <property type="entry name" value="MFS_trans_sf"/>
</dbReference>
<feature type="transmembrane region" description="Helical" evidence="5">
    <location>
        <begin position="247"/>
        <end position="265"/>
    </location>
</feature>
<dbReference type="InterPro" id="IPR052714">
    <property type="entry name" value="MFS_Exporter"/>
</dbReference>
<comment type="subcellular location">
    <subcellularLocation>
        <location evidence="1">Membrane</location>
        <topology evidence="1">Multi-pass membrane protein</topology>
    </subcellularLocation>
</comment>
<proteinExistence type="predicted"/>
<dbReference type="PANTHER" id="PTHR23531">
    <property type="entry name" value="QUINOLENE RESISTANCE PROTEIN NORA"/>
    <property type="match status" value="1"/>
</dbReference>
<feature type="domain" description="Major facilitator superfamily (MFS) profile" evidence="6">
    <location>
        <begin position="12"/>
        <end position="390"/>
    </location>
</feature>
<feature type="transmembrane region" description="Helical" evidence="5">
    <location>
        <begin position="302"/>
        <end position="328"/>
    </location>
</feature>
<keyword evidence="4 5" id="KW-0472">Membrane</keyword>
<reference evidence="8" key="1">
    <citation type="submission" date="2023-07" db="EMBL/GenBank/DDBJ databases">
        <title>Shewanella mangrovi sp. nov., an acetaldehyde- degrading bacterium isolated from mangrove sediment.</title>
        <authorList>
            <person name="Liu Y."/>
        </authorList>
    </citation>
    <scope>NUCLEOTIDE SEQUENCE [LARGE SCALE GENOMIC DNA]</scope>
    <source>
        <strain evidence="8">C32</strain>
    </source>
</reference>
<dbReference type="RefSeq" id="WP_238898402.1">
    <property type="nucleotide sequence ID" value="NZ_JAKOGG010000023.1"/>
</dbReference>
<gene>
    <name evidence="7" type="ORF">L9G74_19285</name>
</gene>
<evidence type="ECO:0000256" key="3">
    <source>
        <dbReference type="ARBA" id="ARBA00022989"/>
    </source>
</evidence>
<evidence type="ECO:0000256" key="5">
    <source>
        <dbReference type="SAM" id="Phobius"/>
    </source>
</evidence>
<evidence type="ECO:0000313" key="8">
    <source>
        <dbReference type="Proteomes" id="UP001201549"/>
    </source>
</evidence>
<dbReference type="PANTHER" id="PTHR23531:SF1">
    <property type="entry name" value="QUINOLENE RESISTANCE PROTEIN NORA"/>
    <property type="match status" value="1"/>
</dbReference>
<feature type="transmembrane region" description="Helical" evidence="5">
    <location>
        <begin position="78"/>
        <end position="96"/>
    </location>
</feature>
<keyword evidence="2 5" id="KW-0812">Transmembrane</keyword>
<evidence type="ECO:0000256" key="1">
    <source>
        <dbReference type="ARBA" id="ARBA00004141"/>
    </source>
</evidence>
<sequence>MSATKSVLWTKDYIINSVICFLINLAYYLTMVVVTDYAMKSMHVSLGVAGLSCGIIILGVLAARLFVGRSIERIGTKLCLYIGLAVFLVGALANLWVHDIYSLCLVRFVQGIGFGAASTATATIMAEIVPEERRGEGTSYFSLFVTLATAIGPFAGLYAYSNGDLSVNLVASCILLVIGVALAYILVAPKSVVLPKTTADKSGLSLDAFFTVKALPLSLITFFVAIGFASLLGFISPYTSEQGLETGGKFFFIMYAIFTFISRPVTGKLFDRKGANIVMMPAFVLFAIGLCVLGMAHSNFAILAAGALIGLGFGTFMSCSQAIVIKLAPAGQMGKANSTFFIFMDLGVGLGPLMLGAIVPSLQFSGMYELLAVVMLLCLVAYYILHGRKQAQHQREQQLQLSQHMSH</sequence>
<dbReference type="CDD" id="cd17489">
    <property type="entry name" value="MFS_YfcJ_like"/>
    <property type="match status" value="1"/>
</dbReference>
<evidence type="ECO:0000256" key="4">
    <source>
        <dbReference type="ARBA" id="ARBA00023136"/>
    </source>
</evidence>
<dbReference type="Gene3D" id="1.20.1250.20">
    <property type="entry name" value="MFS general substrate transporter like domains"/>
    <property type="match status" value="1"/>
</dbReference>
<feature type="transmembrane region" description="Helical" evidence="5">
    <location>
        <begin position="140"/>
        <end position="160"/>
    </location>
</feature>
<evidence type="ECO:0000313" key="7">
    <source>
        <dbReference type="EMBL" id="MCS4558585.1"/>
    </source>
</evidence>
<keyword evidence="3 5" id="KW-1133">Transmembrane helix</keyword>
<dbReference type="PROSITE" id="PS00217">
    <property type="entry name" value="SUGAR_TRANSPORT_2"/>
    <property type="match status" value="1"/>
</dbReference>
<evidence type="ECO:0000259" key="6">
    <source>
        <dbReference type="PROSITE" id="PS50850"/>
    </source>
</evidence>
<feature type="transmembrane region" description="Helical" evidence="5">
    <location>
        <begin position="365"/>
        <end position="385"/>
    </location>
</feature>
<feature type="transmembrane region" description="Helical" evidence="5">
    <location>
        <begin position="12"/>
        <end position="34"/>
    </location>
</feature>
<name>A0ABT2FSE4_9GAMM</name>
<dbReference type="InterPro" id="IPR011701">
    <property type="entry name" value="MFS"/>
</dbReference>
<accession>A0ABT2FSE4</accession>
<comment type="caution">
    <text evidence="7">The sequence shown here is derived from an EMBL/GenBank/DDBJ whole genome shotgun (WGS) entry which is preliminary data.</text>
</comment>
<feature type="transmembrane region" description="Helical" evidence="5">
    <location>
        <begin position="166"/>
        <end position="187"/>
    </location>
</feature>
<dbReference type="SUPFAM" id="SSF103473">
    <property type="entry name" value="MFS general substrate transporter"/>
    <property type="match status" value="1"/>
</dbReference>
<feature type="transmembrane region" description="Helical" evidence="5">
    <location>
        <begin position="108"/>
        <end position="128"/>
    </location>
</feature>
<dbReference type="InterPro" id="IPR005829">
    <property type="entry name" value="Sugar_transporter_CS"/>
</dbReference>
<feature type="transmembrane region" description="Helical" evidence="5">
    <location>
        <begin position="340"/>
        <end position="359"/>
    </location>
</feature>
<dbReference type="PROSITE" id="PS50850">
    <property type="entry name" value="MFS"/>
    <property type="match status" value="1"/>
</dbReference>
<evidence type="ECO:0000256" key="2">
    <source>
        <dbReference type="ARBA" id="ARBA00022692"/>
    </source>
</evidence>
<feature type="transmembrane region" description="Helical" evidence="5">
    <location>
        <begin position="277"/>
        <end position="296"/>
    </location>
</feature>
<dbReference type="InterPro" id="IPR020846">
    <property type="entry name" value="MFS_dom"/>
</dbReference>
<feature type="transmembrane region" description="Helical" evidence="5">
    <location>
        <begin position="46"/>
        <end position="66"/>
    </location>
</feature>
<dbReference type="Proteomes" id="UP001201549">
    <property type="component" value="Unassembled WGS sequence"/>
</dbReference>